<dbReference type="OrthoDB" id="21449at2759"/>
<evidence type="ECO:0000256" key="2">
    <source>
        <dbReference type="ARBA" id="ARBA00022553"/>
    </source>
</evidence>
<dbReference type="InterPro" id="IPR001487">
    <property type="entry name" value="Bromodomain"/>
</dbReference>
<organism evidence="11 12">
    <name type="scientific">Glutinoglossum americanum</name>
    <dbReference type="NCBI Taxonomy" id="1670608"/>
    <lineage>
        <taxon>Eukaryota</taxon>
        <taxon>Fungi</taxon>
        <taxon>Dikarya</taxon>
        <taxon>Ascomycota</taxon>
        <taxon>Pezizomycotina</taxon>
        <taxon>Geoglossomycetes</taxon>
        <taxon>Geoglossales</taxon>
        <taxon>Geoglossaceae</taxon>
        <taxon>Glutinoglossum</taxon>
    </lineage>
</organism>
<dbReference type="Gene3D" id="1.10.20.10">
    <property type="entry name" value="Histone, subunit A"/>
    <property type="match status" value="1"/>
</dbReference>
<dbReference type="GO" id="GO:0006325">
    <property type="term" value="P:chromatin organization"/>
    <property type="evidence" value="ECO:0007669"/>
    <property type="project" value="UniProtKB-ARBA"/>
</dbReference>
<feature type="compositionally biased region" description="Basic and acidic residues" evidence="9">
    <location>
        <begin position="1143"/>
        <end position="1152"/>
    </location>
</feature>
<dbReference type="InterPro" id="IPR036427">
    <property type="entry name" value="Bromodomain-like_sf"/>
</dbReference>
<comment type="subcellular location">
    <subcellularLocation>
        <location evidence="1">Nucleus</location>
    </subcellularLocation>
</comment>
<dbReference type="Gene3D" id="1.20.920.10">
    <property type="entry name" value="Bromodomain-like"/>
    <property type="match status" value="1"/>
</dbReference>
<dbReference type="GO" id="GO:0005198">
    <property type="term" value="F:structural molecule activity"/>
    <property type="evidence" value="ECO:0007669"/>
    <property type="project" value="TreeGrafter"/>
</dbReference>
<dbReference type="SUPFAM" id="SSF47370">
    <property type="entry name" value="Bromodomain"/>
    <property type="match status" value="1"/>
</dbReference>
<dbReference type="PROSITE" id="PS00633">
    <property type="entry name" value="BROMODOMAIN_1"/>
    <property type="match status" value="1"/>
</dbReference>
<feature type="domain" description="Bromo" evidence="10">
    <location>
        <begin position="350"/>
        <end position="420"/>
    </location>
</feature>
<dbReference type="GO" id="GO:0046982">
    <property type="term" value="F:protein heterodimerization activity"/>
    <property type="evidence" value="ECO:0007669"/>
    <property type="project" value="InterPro"/>
</dbReference>
<dbReference type="PANTHER" id="PTHR47343:SF1">
    <property type="entry name" value="TRANSCRIPTIONAL ACTIVATOR SPT7"/>
    <property type="match status" value="1"/>
</dbReference>
<dbReference type="InterPro" id="IPR009072">
    <property type="entry name" value="Histone-fold"/>
</dbReference>
<dbReference type="GO" id="GO:0046695">
    <property type="term" value="C:SLIK (SAGA-like) complex"/>
    <property type="evidence" value="ECO:0007669"/>
    <property type="project" value="InterPro"/>
</dbReference>
<reference evidence="11" key="1">
    <citation type="submission" date="2021-03" db="EMBL/GenBank/DDBJ databases">
        <title>Comparative genomics and phylogenomic investigation of the class Geoglossomycetes provide insights into ecological specialization and systematics.</title>
        <authorList>
            <person name="Melie T."/>
            <person name="Pirro S."/>
            <person name="Miller A.N."/>
            <person name="Quandt A."/>
        </authorList>
    </citation>
    <scope>NUCLEOTIDE SEQUENCE</scope>
    <source>
        <strain evidence="11">GBOQ0MN5Z8</strain>
    </source>
</reference>
<dbReference type="PRINTS" id="PR00503">
    <property type="entry name" value="BROMODOMAIN"/>
</dbReference>
<dbReference type="CDD" id="cd05510">
    <property type="entry name" value="Bromo_SPT7_like"/>
    <property type="match status" value="1"/>
</dbReference>
<dbReference type="SMART" id="SM00297">
    <property type="entry name" value="BROMO"/>
    <property type="match status" value="1"/>
</dbReference>
<feature type="compositionally biased region" description="Basic and acidic residues" evidence="9">
    <location>
        <begin position="1109"/>
        <end position="1125"/>
    </location>
</feature>
<feature type="region of interest" description="Disordered" evidence="9">
    <location>
        <begin position="650"/>
        <end position="688"/>
    </location>
</feature>
<feature type="compositionally biased region" description="Acidic residues" evidence="9">
    <location>
        <begin position="461"/>
        <end position="475"/>
    </location>
</feature>
<evidence type="ECO:0000259" key="10">
    <source>
        <dbReference type="PROSITE" id="PS50014"/>
    </source>
</evidence>
<dbReference type="InterPro" id="IPR018359">
    <property type="entry name" value="Bromodomain_CS"/>
</dbReference>
<dbReference type="GO" id="GO:0005634">
    <property type="term" value="C:nucleus"/>
    <property type="evidence" value="ECO:0007669"/>
    <property type="project" value="UniProtKB-SubCell"/>
</dbReference>
<feature type="compositionally biased region" description="Low complexity" evidence="9">
    <location>
        <begin position="515"/>
        <end position="525"/>
    </location>
</feature>
<feature type="compositionally biased region" description="Low complexity" evidence="9">
    <location>
        <begin position="183"/>
        <end position="196"/>
    </location>
</feature>
<sequence length="1165" mass="127766">MSPFANNHNLNHQPWLPPPHVRLPYENGGDAPHYHGLVTQNGYISRPRTPNIMAEGMSGAEQGSIPTEGELGVEEDAKVAVFREMFVRSEARIAALFKGDEGQGGGNATAVKDGEPVQDVNGVAEAVSEDVAPKKPARAIDEDDYDDYDDEEDEAAPGPLVVKKAITIPAGATNTLSPARPASLSKQSSTSTKSTSPPDQGKTSEEMRKKLEEDKKAAEEAAKRSFNTIFYTLENDRDAMLEQQKLEESDRQVDAEIGNGSNTNNAHVTSAVNGQQGKLSNANLGASSLTLKHLIARIDAKREKVRASDMELRNLMSEVRKNRSKWADEEKVGQEELYEAADKVLSELKAHTEHSTAFLSRVNKREAPDYYNVIKNPMDLGTMTKKLKQHAYKSKQEFVDDLNLIWANCLRYNAEPSHFLRKHALAMRKETEKLVPLIPDIVIRSRAEIEAEERRLQAGDAEGEIDGGEESDDEPIMSSRGRKAPGKQAKKGASKSRTAKQAIVEGTPGAETKPSLHSLGSSGSSNLKNEVLRADSNPPFEGSQNGLSTPPPGGTGTFTPGINGAPGSGPPGSDVMDVDFGTVLGFGLPGSQEDIEHEDLEYRIWKTVTKKDRALVAAERHRLFKGDRLNGDEPALLRTKAGMRRWMRRQRQAVAEGAAAEKNSGEQKDGDNAEQGAETLAEGMEGEEDRVLPDYYDPLSAIPELHERLRWIEDTDGQVVEGSGEFLRMVSKGHFLSPQSSLTKKIEANMRQMQETRKICSKIGVIKQMQLQSQMYTNQFQKYNPEPFVEADIPPHVVSDDGPIMSPWVCRAALQRSVGKILYHAGFEEFQPSALDAITDVAADFFTKLVRTLGVYHEAPKVSTLVPAAGATSSSMNGMEKKWKPMFTKEEIILHCLHENGLDVESLESYVNDDVDRLGAKLGVMHERMTAHLKDLLRPALADGGADGSNAFNDGSEQFVGGDFADEINEDFFGFKELGLDKEFGLSSFTVPLHLLQSRMHNHYQAQNTSALPTLLSCFPTPPPFEPLTRQNIKNQIGLVQNFFLAKIHAQKDGEPLVEDEDLPQKQRFPKPRLPPTGKITSPRKRPAKEQGGNAKKKKKVENLIKGGGDADKENAKEGVKEGKMAAKLKLTLPPPSAQDAGKFSEPEKDDTSGVGMMSPESIAA</sequence>
<dbReference type="AlphaFoldDB" id="A0A9P8I3S8"/>
<gene>
    <name evidence="11" type="ORF">FGG08_005352</name>
</gene>
<name>A0A9P8I3S8_9PEZI</name>
<dbReference type="Pfam" id="PF07524">
    <property type="entry name" value="Bromo_TP"/>
    <property type="match status" value="1"/>
</dbReference>
<feature type="compositionally biased region" description="Basic residues" evidence="9">
    <location>
        <begin position="480"/>
        <end position="498"/>
    </location>
</feature>
<feature type="region of interest" description="Disordered" evidence="9">
    <location>
        <begin position="125"/>
        <end position="219"/>
    </location>
</feature>
<keyword evidence="3" id="KW-0805">Transcription regulation</keyword>
<dbReference type="CDD" id="cd22927">
    <property type="entry name" value="HFD_SPT7"/>
    <property type="match status" value="1"/>
</dbReference>
<feature type="region of interest" description="Disordered" evidence="9">
    <location>
        <begin position="454"/>
        <end position="572"/>
    </location>
</feature>
<evidence type="ECO:0000256" key="7">
    <source>
        <dbReference type="ARBA" id="ARBA00093633"/>
    </source>
</evidence>
<keyword evidence="5" id="KW-0804">Transcription</keyword>
<feature type="compositionally biased region" description="Acidic residues" evidence="9">
    <location>
        <begin position="141"/>
        <end position="155"/>
    </location>
</feature>
<keyword evidence="4 8" id="KW-0103">Bromodomain</keyword>
<dbReference type="Pfam" id="PF00439">
    <property type="entry name" value="Bromodomain"/>
    <property type="match status" value="1"/>
</dbReference>
<evidence type="ECO:0000313" key="11">
    <source>
        <dbReference type="EMBL" id="KAH0538040.1"/>
    </source>
</evidence>
<feature type="compositionally biased region" description="Basic and acidic residues" evidence="9">
    <location>
        <begin position="202"/>
        <end position="219"/>
    </location>
</feature>
<accession>A0A9P8I3S8</accession>
<dbReference type="Proteomes" id="UP000698800">
    <property type="component" value="Unassembled WGS sequence"/>
</dbReference>
<dbReference type="EMBL" id="JAGHQL010000125">
    <property type="protein sequence ID" value="KAH0538040.1"/>
    <property type="molecule type" value="Genomic_DNA"/>
</dbReference>
<evidence type="ECO:0000256" key="1">
    <source>
        <dbReference type="ARBA" id="ARBA00004123"/>
    </source>
</evidence>
<comment type="caution">
    <text evidence="11">The sequence shown here is derived from an EMBL/GenBank/DDBJ whole genome shotgun (WGS) entry which is preliminary data.</text>
</comment>
<proteinExistence type="predicted"/>
<dbReference type="InterPro" id="IPR006565">
    <property type="entry name" value="BTP"/>
</dbReference>
<dbReference type="PROSITE" id="PS50014">
    <property type="entry name" value="BROMODOMAIN_2"/>
    <property type="match status" value="1"/>
</dbReference>
<dbReference type="GO" id="GO:0006357">
    <property type="term" value="P:regulation of transcription by RNA polymerase II"/>
    <property type="evidence" value="ECO:0007669"/>
    <property type="project" value="UniProtKB-ARBA"/>
</dbReference>
<evidence type="ECO:0000256" key="8">
    <source>
        <dbReference type="PROSITE-ProRule" id="PRU00035"/>
    </source>
</evidence>
<protein>
    <recommendedName>
        <fullName evidence="7">SAGA complex subunit Spt7</fullName>
    </recommendedName>
</protein>
<evidence type="ECO:0000313" key="12">
    <source>
        <dbReference type="Proteomes" id="UP000698800"/>
    </source>
</evidence>
<evidence type="ECO:0000256" key="9">
    <source>
        <dbReference type="SAM" id="MobiDB-lite"/>
    </source>
</evidence>
<dbReference type="GO" id="GO:0000124">
    <property type="term" value="C:SAGA complex"/>
    <property type="evidence" value="ECO:0007669"/>
    <property type="project" value="InterPro"/>
</dbReference>
<evidence type="ECO:0000256" key="6">
    <source>
        <dbReference type="ARBA" id="ARBA00023242"/>
    </source>
</evidence>
<dbReference type="PANTHER" id="PTHR47343">
    <property type="entry name" value="TRANSCRIPTIONAL ACTIVATOR SPT7"/>
    <property type="match status" value="1"/>
</dbReference>
<evidence type="ECO:0000256" key="4">
    <source>
        <dbReference type="ARBA" id="ARBA00023117"/>
    </source>
</evidence>
<keyword evidence="12" id="KW-1185">Reference proteome</keyword>
<dbReference type="FunFam" id="1.20.920.10:FF:000032">
    <property type="entry name" value="Transcriptional activator spt7"/>
    <property type="match status" value="1"/>
</dbReference>
<evidence type="ECO:0000256" key="3">
    <source>
        <dbReference type="ARBA" id="ARBA00023015"/>
    </source>
</evidence>
<feature type="region of interest" description="Disordered" evidence="9">
    <location>
        <begin position="1056"/>
        <end position="1165"/>
    </location>
</feature>
<keyword evidence="6" id="KW-0539">Nucleus</keyword>
<dbReference type="FunFam" id="1.10.20.10:FF:000072">
    <property type="entry name" value="Transcriptional activator spt7"/>
    <property type="match status" value="1"/>
</dbReference>
<dbReference type="InterPro" id="IPR037782">
    <property type="entry name" value="Spt7"/>
</dbReference>
<evidence type="ECO:0000256" key="5">
    <source>
        <dbReference type="ARBA" id="ARBA00023163"/>
    </source>
</evidence>
<keyword evidence="2" id="KW-0597">Phosphoprotein</keyword>